<dbReference type="Proteomes" id="UP001148629">
    <property type="component" value="Unassembled WGS sequence"/>
</dbReference>
<organism evidence="1 2">
    <name type="scientific">Fusarium decemcellulare</name>
    <dbReference type="NCBI Taxonomy" id="57161"/>
    <lineage>
        <taxon>Eukaryota</taxon>
        <taxon>Fungi</taxon>
        <taxon>Dikarya</taxon>
        <taxon>Ascomycota</taxon>
        <taxon>Pezizomycotina</taxon>
        <taxon>Sordariomycetes</taxon>
        <taxon>Hypocreomycetidae</taxon>
        <taxon>Hypocreales</taxon>
        <taxon>Nectriaceae</taxon>
        <taxon>Fusarium</taxon>
        <taxon>Fusarium decemcellulare species complex</taxon>
    </lineage>
</organism>
<evidence type="ECO:0000313" key="2">
    <source>
        <dbReference type="Proteomes" id="UP001148629"/>
    </source>
</evidence>
<reference evidence="1" key="1">
    <citation type="submission" date="2022-08" db="EMBL/GenBank/DDBJ databases">
        <title>Genome Sequence of Fusarium decemcellulare.</title>
        <authorList>
            <person name="Buettner E."/>
        </authorList>
    </citation>
    <scope>NUCLEOTIDE SEQUENCE</scope>
    <source>
        <strain evidence="1">Babe19</strain>
    </source>
</reference>
<comment type="caution">
    <text evidence="1">The sequence shown here is derived from an EMBL/GenBank/DDBJ whole genome shotgun (WGS) entry which is preliminary data.</text>
</comment>
<sequence>MVALGTPLGSSRCYCKALTVVELCQEEGFVIADDLAAVKESAEREDAPCQFCQLCWTAFKQRYPRHFATWVKKAIASRKCADKYLELKSYNGWEYPIVVRGKFTFSIDQHSSNDNGPSQRAGQPRQRQPQPQRAPQETGSTIEISSKRSHLSPPILGAFALPGSKGADYIAERSSSINTDANQKAYLYLIQQWMHECSTNHQGCASITSRHIVMPARVMDVANGQNPRLVITNGESERYLALSYCWGSPGTDILKLTYQTMSSLCEGAIDESAFAKTHREAFHLARSLGVRYIWVDALCIIQDDRDDWSIQSVKMGDIYGNADLTIIAGSCPDVRHGFLQNRTNIIGPFPIPFDSHDRKPFVFATLLPSTDTGPTATRGWCFQEAMLSKRSVVFGVEQMSFWCPAGKTFEFKRRNDMTLLDLAKVPNQAIPTFRPEIQLRGKSVEQQQQAVLQHWYVMLREFSTCQFTNSYDVFASISSLAQMVARYLDPEQDRYLAGIWEVDMVRGLLWRARYQKQNSSVLRRPPLSESANRAPSWSWAAVCGPVDHIDFEQHSTIRDPTDGTSETTSIDGHWMTNSVFSTSPDFIRVRPAVEVVGSKQRRWSEDSQCGPRVLHMPACELRMAGFLTKAYVSDEKVKVSSWQPRQDWRPRPQRGRMNLFDGKRLRFEDALSVYAHGSWLKGAENADKCFGIVVFDVQEEACKNVWCLQMTEIEGLVLQRVKSPDGNIKDGKTFQRLGVFWLEDKNWFNVSVPSK</sequence>
<gene>
    <name evidence="1" type="ORF">NM208_g7589</name>
</gene>
<keyword evidence="2" id="KW-1185">Reference proteome</keyword>
<accession>A0ACC1S8M4</accession>
<protein>
    <submittedName>
        <fullName evidence="1">Uncharacterized protein</fullName>
    </submittedName>
</protein>
<proteinExistence type="predicted"/>
<dbReference type="EMBL" id="JANRMS010000794">
    <property type="protein sequence ID" value="KAJ3534311.1"/>
    <property type="molecule type" value="Genomic_DNA"/>
</dbReference>
<name>A0ACC1S8M4_9HYPO</name>
<evidence type="ECO:0000313" key="1">
    <source>
        <dbReference type="EMBL" id="KAJ3534311.1"/>
    </source>
</evidence>